<proteinExistence type="predicted"/>
<accession>A0A6J7UQA5</accession>
<keyword evidence="1" id="KW-1133">Transmembrane helix</keyword>
<protein>
    <submittedName>
        <fullName evidence="3">Unannotated protein</fullName>
    </submittedName>
</protein>
<dbReference type="PANTHER" id="PTHR37305">
    <property type="entry name" value="INTEGRAL MEMBRANE PROTEIN-RELATED"/>
    <property type="match status" value="1"/>
</dbReference>
<gene>
    <name evidence="2" type="ORF">UFOPK4098_01183</name>
    <name evidence="3" type="ORF">UFOPK4347_01683</name>
</gene>
<feature type="transmembrane region" description="Helical" evidence="1">
    <location>
        <begin position="21"/>
        <end position="39"/>
    </location>
</feature>
<feature type="transmembrane region" description="Helical" evidence="1">
    <location>
        <begin position="232"/>
        <end position="251"/>
    </location>
</feature>
<keyword evidence="1" id="KW-0472">Membrane</keyword>
<feature type="transmembrane region" description="Helical" evidence="1">
    <location>
        <begin position="51"/>
        <end position="72"/>
    </location>
</feature>
<organism evidence="3">
    <name type="scientific">freshwater metagenome</name>
    <dbReference type="NCBI Taxonomy" id="449393"/>
    <lineage>
        <taxon>unclassified sequences</taxon>
        <taxon>metagenomes</taxon>
        <taxon>ecological metagenomes</taxon>
    </lineage>
</organism>
<dbReference type="AlphaFoldDB" id="A0A6J7UQA5"/>
<evidence type="ECO:0000256" key="1">
    <source>
        <dbReference type="SAM" id="Phobius"/>
    </source>
</evidence>
<keyword evidence="1" id="KW-0812">Transmembrane</keyword>
<evidence type="ECO:0000313" key="2">
    <source>
        <dbReference type="EMBL" id="CAB5026477.1"/>
    </source>
</evidence>
<dbReference type="PANTHER" id="PTHR37305:SF1">
    <property type="entry name" value="MEMBRANE PROTEIN"/>
    <property type="match status" value="1"/>
</dbReference>
<dbReference type="EMBL" id="CAFBPN010000074">
    <property type="protein sequence ID" value="CAB5026477.1"/>
    <property type="molecule type" value="Genomic_DNA"/>
</dbReference>
<feature type="transmembrane region" description="Helical" evidence="1">
    <location>
        <begin position="182"/>
        <end position="204"/>
    </location>
</feature>
<name>A0A6J7UQA5_9ZZZZ</name>
<dbReference type="Pfam" id="PF12730">
    <property type="entry name" value="ABC2_membrane_4"/>
    <property type="match status" value="1"/>
</dbReference>
<feature type="transmembrane region" description="Helical" evidence="1">
    <location>
        <begin position="150"/>
        <end position="175"/>
    </location>
</feature>
<reference evidence="3" key="1">
    <citation type="submission" date="2020-05" db="EMBL/GenBank/DDBJ databases">
        <authorList>
            <person name="Chiriac C."/>
            <person name="Salcher M."/>
            <person name="Ghai R."/>
            <person name="Kavagutti S V."/>
        </authorList>
    </citation>
    <scope>NUCLEOTIDE SEQUENCE</scope>
</reference>
<dbReference type="EMBL" id="CAFBQU010000082">
    <property type="protein sequence ID" value="CAB5068095.1"/>
    <property type="molecule type" value="Genomic_DNA"/>
</dbReference>
<feature type="transmembrane region" description="Helical" evidence="1">
    <location>
        <begin position="93"/>
        <end position="112"/>
    </location>
</feature>
<sequence>MLHLMKSEFIKLRTLRSTLTATIVLIIFPVAVTVLSAMFAKNPNETMVIKVLVNTGAVSLLLCGVLGVFAIAQEYSQGTIRITFAATPLRMKVFIAKALVISLWVAVSVAVLEGVGLIGANYALHSRGFDFGVIYNPSIFDNHSGHGDSAWQVLFAFGAVCILFALVGFALGALLRSSPGAIATLILVPLLVEGIVTGLLIAAFDIDISRKTPFTAAIRAVQVEPDAARWGLVGYFSLWCLVITVIAALLMKRRDA</sequence>
<evidence type="ECO:0000313" key="3">
    <source>
        <dbReference type="EMBL" id="CAB5068095.1"/>
    </source>
</evidence>